<evidence type="ECO:0000256" key="3">
    <source>
        <dbReference type="ARBA" id="ARBA00023002"/>
    </source>
</evidence>
<dbReference type="InterPro" id="IPR036291">
    <property type="entry name" value="NAD(P)-bd_dom_sf"/>
</dbReference>
<sequence length="363" mass="39008">MASLIWHPIRRLLFGPPSAPSISFDPARDIPSLAGKVILITGGAGDLGKALAIEHARHGPAQIYIADLAQEDNGEAVIRSIRESASLPPAGDGGVLIKFIDVDLASFESVRKAAGRLRAEIGRLDILVNNAGVVLMRNEVSVDGYELTWAINFMGHALLTKLLLPTLLSTASQLESSDVRIIVVSSEGHAMVPRGGIAFDQLKTPCKDISYVHRYGQTKLALILYAKSLSLLHPEITTVSVHPGRILTGLFRRLQKDSKLFKYTALITPLFTTSVENGVRNHLWASTAPIHQAKTVEARDGAAATGNSDNKSPNLGVVVSGTYYEPVGVTGKESALAQDEALRVRLWEWVEGELDGQVTGTTA</sequence>
<dbReference type="Gene3D" id="3.40.50.720">
    <property type="entry name" value="NAD(P)-binding Rossmann-like Domain"/>
    <property type="match status" value="1"/>
</dbReference>
<evidence type="ECO:0000256" key="1">
    <source>
        <dbReference type="ARBA" id="ARBA00006484"/>
    </source>
</evidence>
<evidence type="ECO:0000313" key="5">
    <source>
        <dbReference type="Proteomes" id="UP001301769"/>
    </source>
</evidence>
<dbReference type="InterPro" id="IPR020904">
    <property type="entry name" value="Sc_DH/Rdtase_CS"/>
</dbReference>
<keyword evidence="2" id="KW-0521">NADP</keyword>
<name>A0AAN6Y3J4_9PEZI</name>
<dbReference type="Pfam" id="PF00106">
    <property type="entry name" value="adh_short"/>
    <property type="match status" value="1"/>
</dbReference>
<reference evidence="4" key="1">
    <citation type="journal article" date="2023" name="Mol. Phylogenet. Evol.">
        <title>Genome-scale phylogeny and comparative genomics of the fungal order Sordariales.</title>
        <authorList>
            <person name="Hensen N."/>
            <person name="Bonometti L."/>
            <person name="Westerberg I."/>
            <person name="Brannstrom I.O."/>
            <person name="Guillou S."/>
            <person name="Cros-Aarteil S."/>
            <person name="Calhoun S."/>
            <person name="Haridas S."/>
            <person name="Kuo A."/>
            <person name="Mondo S."/>
            <person name="Pangilinan J."/>
            <person name="Riley R."/>
            <person name="LaButti K."/>
            <person name="Andreopoulos B."/>
            <person name="Lipzen A."/>
            <person name="Chen C."/>
            <person name="Yan M."/>
            <person name="Daum C."/>
            <person name="Ng V."/>
            <person name="Clum A."/>
            <person name="Steindorff A."/>
            <person name="Ohm R.A."/>
            <person name="Martin F."/>
            <person name="Silar P."/>
            <person name="Natvig D.O."/>
            <person name="Lalanne C."/>
            <person name="Gautier V."/>
            <person name="Ament-Velasquez S.L."/>
            <person name="Kruys A."/>
            <person name="Hutchinson M.I."/>
            <person name="Powell A.J."/>
            <person name="Barry K."/>
            <person name="Miller A.N."/>
            <person name="Grigoriev I.V."/>
            <person name="Debuchy R."/>
            <person name="Gladieux P."/>
            <person name="Hiltunen Thoren M."/>
            <person name="Johannesson H."/>
        </authorList>
    </citation>
    <scope>NUCLEOTIDE SEQUENCE</scope>
    <source>
        <strain evidence="4">PSN293</strain>
    </source>
</reference>
<evidence type="ECO:0000256" key="2">
    <source>
        <dbReference type="ARBA" id="ARBA00022857"/>
    </source>
</evidence>
<dbReference type="PANTHER" id="PTHR24320:SF282">
    <property type="entry name" value="WW DOMAIN-CONTAINING OXIDOREDUCTASE"/>
    <property type="match status" value="1"/>
</dbReference>
<comment type="similarity">
    <text evidence="1">Belongs to the short-chain dehydrogenases/reductases (SDR) family.</text>
</comment>
<gene>
    <name evidence="4" type="ORF">QBC37DRAFT_426044</name>
</gene>
<dbReference type="PRINTS" id="PR00081">
    <property type="entry name" value="GDHRDH"/>
</dbReference>
<dbReference type="Proteomes" id="UP001301769">
    <property type="component" value="Unassembled WGS sequence"/>
</dbReference>
<protein>
    <submittedName>
        <fullName evidence="4">Retinol dehydrogenase</fullName>
    </submittedName>
</protein>
<reference evidence="4" key="2">
    <citation type="submission" date="2023-05" db="EMBL/GenBank/DDBJ databases">
        <authorList>
            <consortium name="Lawrence Berkeley National Laboratory"/>
            <person name="Steindorff A."/>
            <person name="Hensen N."/>
            <person name="Bonometti L."/>
            <person name="Westerberg I."/>
            <person name="Brannstrom I.O."/>
            <person name="Guillou S."/>
            <person name="Cros-Aarteil S."/>
            <person name="Calhoun S."/>
            <person name="Haridas S."/>
            <person name="Kuo A."/>
            <person name="Mondo S."/>
            <person name="Pangilinan J."/>
            <person name="Riley R."/>
            <person name="Labutti K."/>
            <person name="Andreopoulos B."/>
            <person name="Lipzen A."/>
            <person name="Chen C."/>
            <person name="Yanf M."/>
            <person name="Daum C."/>
            <person name="Ng V."/>
            <person name="Clum A."/>
            <person name="Ohm R."/>
            <person name="Martin F."/>
            <person name="Silar P."/>
            <person name="Natvig D."/>
            <person name="Lalanne C."/>
            <person name="Gautier V."/>
            <person name="Ament-Velasquez S.L."/>
            <person name="Kruys A."/>
            <person name="Hutchinson M.I."/>
            <person name="Powell A.J."/>
            <person name="Barry K."/>
            <person name="Miller A.N."/>
            <person name="Grigoriev I.V."/>
            <person name="Debuchy R."/>
            <person name="Gladieux P."/>
            <person name="Thoren M.H."/>
            <person name="Johannesson H."/>
        </authorList>
    </citation>
    <scope>NUCLEOTIDE SEQUENCE</scope>
    <source>
        <strain evidence="4">PSN293</strain>
    </source>
</reference>
<proteinExistence type="inferred from homology"/>
<keyword evidence="5" id="KW-1185">Reference proteome</keyword>
<comment type="caution">
    <text evidence="4">The sequence shown here is derived from an EMBL/GenBank/DDBJ whole genome shotgun (WGS) entry which is preliminary data.</text>
</comment>
<dbReference type="PROSITE" id="PS00061">
    <property type="entry name" value="ADH_SHORT"/>
    <property type="match status" value="1"/>
</dbReference>
<dbReference type="GO" id="GO:0016491">
    <property type="term" value="F:oxidoreductase activity"/>
    <property type="evidence" value="ECO:0007669"/>
    <property type="project" value="UniProtKB-KW"/>
</dbReference>
<organism evidence="4 5">
    <name type="scientific">Rhypophila decipiens</name>
    <dbReference type="NCBI Taxonomy" id="261697"/>
    <lineage>
        <taxon>Eukaryota</taxon>
        <taxon>Fungi</taxon>
        <taxon>Dikarya</taxon>
        <taxon>Ascomycota</taxon>
        <taxon>Pezizomycotina</taxon>
        <taxon>Sordariomycetes</taxon>
        <taxon>Sordariomycetidae</taxon>
        <taxon>Sordariales</taxon>
        <taxon>Naviculisporaceae</taxon>
        <taxon>Rhypophila</taxon>
    </lineage>
</organism>
<dbReference type="SUPFAM" id="SSF51735">
    <property type="entry name" value="NAD(P)-binding Rossmann-fold domains"/>
    <property type="match status" value="1"/>
</dbReference>
<evidence type="ECO:0000313" key="4">
    <source>
        <dbReference type="EMBL" id="KAK4211844.1"/>
    </source>
</evidence>
<dbReference type="EMBL" id="MU858139">
    <property type="protein sequence ID" value="KAK4211844.1"/>
    <property type="molecule type" value="Genomic_DNA"/>
</dbReference>
<dbReference type="AlphaFoldDB" id="A0AAN6Y3J4"/>
<dbReference type="PANTHER" id="PTHR24320">
    <property type="entry name" value="RETINOL DEHYDROGENASE"/>
    <property type="match status" value="1"/>
</dbReference>
<keyword evidence="3" id="KW-0560">Oxidoreductase</keyword>
<dbReference type="InterPro" id="IPR002347">
    <property type="entry name" value="SDR_fam"/>
</dbReference>
<accession>A0AAN6Y3J4</accession>